<evidence type="ECO:0000256" key="2">
    <source>
        <dbReference type="ARBA" id="ARBA00007774"/>
    </source>
</evidence>
<comment type="caution">
    <text evidence="6">The sequence shown here is derived from an EMBL/GenBank/DDBJ whole genome shotgun (WGS) entry which is preliminary data.</text>
</comment>
<dbReference type="Pfam" id="PF04615">
    <property type="entry name" value="Utp14"/>
    <property type="match status" value="1"/>
</dbReference>
<feature type="compositionally biased region" description="Acidic residues" evidence="5">
    <location>
        <begin position="25"/>
        <end position="35"/>
    </location>
</feature>
<feature type="compositionally biased region" description="Acidic residues" evidence="5">
    <location>
        <begin position="497"/>
        <end position="509"/>
    </location>
</feature>
<keyword evidence="4" id="KW-0539">Nucleus</keyword>
<evidence type="ECO:0000313" key="6">
    <source>
        <dbReference type="EMBL" id="KAG5284880.1"/>
    </source>
</evidence>
<dbReference type="GO" id="GO:0006364">
    <property type="term" value="P:rRNA processing"/>
    <property type="evidence" value="ECO:0007669"/>
    <property type="project" value="InterPro"/>
</dbReference>
<organism evidence="6 7">
    <name type="scientific">Alosa alosa</name>
    <name type="common">allis shad</name>
    <dbReference type="NCBI Taxonomy" id="278164"/>
    <lineage>
        <taxon>Eukaryota</taxon>
        <taxon>Metazoa</taxon>
        <taxon>Chordata</taxon>
        <taxon>Craniata</taxon>
        <taxon>Vertebrata</taxon>
        <taxon>Euteleostomi</taxon>
        <taxon>Actinopterygii</taxon>
        <taxon>Neopterygii</taxon>
        <taxon>Teleostei</taxon>
        <taxon>Clupei</taxon>
        <taxon>Clupeiformes</taxon>
        <taxon>Clupeoidei</taxon>
        <taxon>Clupeidae</taxon>
        <taxon>Alosa</taxon>
    </lineage>
</organism>
<dbReference type="InterPro" id="IPR006709">
    <property type="entry name" value="SSU_processome_Utp14"/>
</dbReference>
<dbReference type="PANTHER" id="PTHR14150:SF12">
    <property type="entry name" value="U3 SMALL NUCLEOLAR RNA-ASSOCIATED PROTEIN 14 HOMOLOG A"/>
    <property type="match status" value="1"/>
</dbReference>
<dbReference type="EMBL" id="JADWDJ010000002">
    <property type="protein sequence ID" value="KAG5284880.1"/>
    <property type="molecule type" value="Genomic_DNA"/>
</dbReference>
<feature type="compositionally biased region" description="Basic residues" evidence="5">
    <location>
        <begin position="802"/>
        <end position="815"/>
    </location>
</feature>
<dbReference type="GO" id="GO:0032040">
    <property type="term" value="C:small-subunit processome"/>
    <property type="evidence" value="ECO:0007669"/>
    <property type="project" value="InterPro"/>
</dbReference>
<evidence type="ECO:0008006" key="8">
    <source>
        <dbReference type="Google" id="ProtNLM"/>
    </source>
</evidence>
<evidence type="ECO:0000256" key="3">
    <source>
        <dbReference type="ARBA" id="ARBA00022553"/>
    </source>
</evidence>
<evidence type="ECO:0000256" key="1">
    <source>
        <dbReference type="ARBA" id="ARBA00004604"/>
    </source>
</evidence>
<comment type="subcellular location">
    <subcellularLocation>
        <location evidence="1">Nucleus</location>
        <location evidence="1">Nucleolus</location>
    </subcellularLocation>
</comment>
<dbReference type="PANTHER" id="PTHR14150">
    <property type="entry name" value="U3 SMALL NUCLEOLAR RNA-ASSOCIATED PROTEIN 14"/>
    <property type="match status" value="1"/>
</dbReference>
<feature type="compositionally biased region" description="Low complexity" evidence="5">
    <location>
        <begin position="373"/>
        <end position="385"/>
    </location>
</feature>
<comment type="similarity">
    <text evidence="2">Belongs to the UTP14 family.</text>
</comment>
<gene>
    <name evidence="6" type="ORF">AALO_G00031520</name>
</gene>
<protein>
    <recommendedName>
        <fullName evidence="8">U3 small nucleolar RNA-associated protein 14</fullName>
    </recommendedName>
</protein>
<name>A0AAV6HCA5_9TELE</name>
<keyword evidence="7" id="KW-1185">Reference proteome</keyword>
<feature type="region of interest" description="Disordered" evidence="5">
    <location>
        <begin position="773"/>
        <end position="815"/>
    </location>
</feature>
<evidence type="ECO:0000313" key="7">
    <source>
        <dbReference type="Proteomes" id="UP000823561"/>
    </source>
</evidence>
<feature type="region of interest" description="Disordered" evidence="5">
    <location>
        <begin position="355"/>
        <end position="515"/>
    </location>
</feature>
<reference evidence="6" key="1">
    <citation type="submission" date="2020-10" db="EMBL/GenBank/DDBJ databases">
        <title>Chromosome-scale genome assembly of the Allis shad, Alosa alosa.</title>
        <authorList>
            <person name="Margot Z."/>
            <person name="Christophe K."/>
            <person name="Cabau C."/>
            <person name="Louis A."/>
            <person name="Berthelot C."/>
            <person name="Parey E."/>
            <person name="Roest Crollius H."/>
            <person name="Montfort J."/>
            <person name="Robinson-Rechavi M."/>
            <person name="Bucao C."/>
            <person name="Bouchez O."/>
            <person name="Gislard M."/>
            <person name="Lluch J."/>
            <person name="Milhes M."/>
            <person name="Lampietro C."/>
            <person name="Lopez Roques C."/>
            <person name="Donnadieu C."/>
            <person name="Braasch I."/>
            <person name="Desvignes T."/>
            <person name="Postlethwait J."/>
            <person name="Bobe J."/>
            <person name="Guiguen Y."/>
        </authorList>
    </citation>
    <scope>NUCLEOTIDE SEQUENCE</scope>
    <source>
        <strain evidence="6">M-15738</strain>
        <tissue evidence="6">Blood</tissue>
    </source>
</reference>
<accession>A0AAV6HCA5</accession>
<feature type="compositionally biased region" description="Acidic residues" evidence="5">
    <location>
        <begin position="438"/>
        <end position="447"/>
    </location>
</feature>
<dbReference type="Proteomes" id="UP000823561">
    <property type="component" value="Chromosome 2"/>
</dbReference>
<evidence type="ECO:0000256" key="5">
    <source>
        <dbReference type="SAM" id="MobiDB-lite"/>
    </source>
</evidence>
<keyword evidence="3" id="KW-0597">Phosphoprotein</keyword>
<proteinExistence type="inferred from homology"/>
<evidence type="ECO:0000256" key="4">
    <source>
        <dbReference type="ARBA" id="ARBA00023242"/>
    </source>
</evidence>
<sequence length="815" mass="91276">MVKDKKKSVKFDLPSKTTTSRTMDEELESDEDFLPDNENIISASEDEDASGDERKHTKLLEAISSLGGKRRKKLAERSEASLQVSEFAVNAEGAGEKVVLSDLLSSATEASRTDGSLTKTQKQLKNLEKLHATLELPLSHQQTEKIQREAAFQKASKEVSRWESTIILQQRAEQLVFPLNQQPNRPRRMEQVVTSWKTQTPLEQEVFAVLHAHRQPTLDPVLTPVEEAQLQAMSLEEAQLRRAELQKARALQSYYESKAKRERKIKSKKYHKVQQKAKRKAFLKQFEEMCKSDPERAMEELQKMEKNRIEERMSLKHQNSGKWAKSKAIMAKYDLGARQDMQEQLELNRQLTHKPLPSTELHGDSDHDDDNNDPTLTNDDQTLPDIANDASANQKEGANPWMKMTAVMPTAMEAEPKSIVVTTDSEPTEVAASGGGEGDAETEETEEERLLGEFARRRQLRKTNEEEEEVDEEARQKDEETSQAAGGPSISFTIAETSEEEEEEEDQMDEAAASELNALFGRLAKQGQQDAAPLATVGVASMDTLLDEDTTRVRTLEETELLTETHSDTAPMVESEAVAASGHGNKHAPKVKRRQKIIDLEQVLTKQAKSIRVPMTAPAVEDAEDEALDEQTDVIREAFAGDDVVSDFLKEKRKQEEASKPKDVDLTLPGWGQWGGLGVPVKKHKRRRFLKKAPPSVPRKDRKLPAVIISEKRDSSVAAHQVSQLPFPFENPGQFERSIRSPLGSTWNPELAVRKLTAPRIVTKAGAIIQPLSKDDVMSSKKTPGKRGAPDLLLANVEQGKAGHRPTAKRKKHKK</sequence>
<feature type="region of interest" description="Disordered" evidence="5">
    <location>
        <begin position="1"/>
        <end position="54"/>
    </location>
</feature>
<dbReference type="AlphaFoldDB" id="A0AAV6HCA5"/>